<comment type="caution">
    <text evidence="2">The sequence shown here is derived from an EMBL/GenBank/DDBJ whole genome shotgun (WGS) entry which is preliminary data.</text>
</comment>
<keyword evidence="3" id="KW-1185">Reference proteome</keyword>
<feature type="region of interest" description="Disordered" evidence="1">
    <location>
        <begin position="86"/>
        <end position="114"/>
    </location>
</feature>
<protein>
    <submittedName>
        <fullName evidence="2">RNA polymerase-associated protein RTF1-like protein</fullName>
    </submittedName>
</protein>
<sequence length="220" mass="25120">MSEREEDYDSDAPEEFSNQQGIKQDENIRKIQKENKASSCALAVISAPFGSWDCLENAVFVCFAAIFEKDGDWVRREGKERRRLWAQRKTPRQSTKVEKVQEDVETETDEESQAKKGMLPTNIVEMLASREKQVFLSDSEDEKAEVNPIPRKKKKKNSGVEPVILNDIPPPQCLQSSLEFLKKRKMQVPRSSLVLKNSNQVLRLSCAISTSGLRESCKRL</sequence>
<name>A0A5B6UN00_9ROSI</name>
<feature type="region of interest" description="Disordered" evidence="1">
    <location>
        <begin position="139"/>
        <end position="164"/>
    </location>
</feature>
<dbReference type="OrthoDB" id="1869542at2759"/>
<reference evidence="3" key="1">
    <citation type="journal article" date="2019" name="Plant Biotechnol. J.">
        <title>Genome sequencing of the Australian wild diploid species Gossypium australe highlights disease resistance and delayed gland morphogenesis.</title>
        <authorList>
            <person name="Cai Y."/>
            <person name="Cai X."/>
            <person name="Wang Q."/>
            <person name="Wang P."/>
            <person name="Zhang Y."/>
            <person name="Cai C."/>
            <person name="Xu Y."/>
            <person name="Wang K."/>
            <person name="Zhou Z."/>
            <person name="Wang C."/>
            <person name="Geng S."/>
            <person name="Li B."/>
            <person name="Dong Q."/>
            <person name="Hou Y."/>
            <person name="Wang H."/>
            <person name="Ai P."/>
            <person name="Liu Z."/>
            <person name="Yi F."/>
            <person name="Sun M."/>
            <person name="An G."/>
            <person name="Cheng J."/>
            <person name="Zhang Y."/>
            <person name="Shi Q."/>
            <person name="Xie Y."/>
            <person name="Shi X."/>
            <person name="Chang Y."/>
            <person name="Huang F."/>
            <person name="Chen Y."/>
            <person name="Hong S."/>
            <person name="Mi L."/>
            <person name="Sun Q."/>
            <person name="Zhang L."/>
            <person name="Zhou B."/>
            <person name="Peng R."/>
            <person name="Zhang X."/>
            <person name="Liu F."/>
        </authorList>
    </citation>
    <scope>NUCLEOTIDE SEQUENCE [LARGE SCALE GENOMIC DNA]</scope>
    <source>
        <strain evidence="3">cv. PA1801</strain>
    </source>
</reference>
<dbReference type="Proteomes" id="UP000325315">
    <property type="component" value="Unassembled WGS sequence"/>
</dbReference>
<gene>
    <name evidence="2" type="ORF">EPI10_004158</name>
</gene>
<organism evidence="2 3">
    <name type="scientific">Gossypium australe</name>
    <dbReference type="NCBI Taxonomy" id="47621"/>
    <lineage>
        <taxon>Eukaryota</taxon>
        <taxon>Viridiplantae</taxon>
        <taxon>Streptophyta</taxon>
        <taxon>Embryophyta</taxon>
        <taxon>Tracheophyta</taxon>
        <taxon>Spermatophyta</taxon>
        <taxon>Magnoliopsida</taxon>
        <taxon>eudicotyledons</taxon>
        <taxon>Gunneridae</taxon>
        <taxon>Pentapetalae</taxon>
        <taxon>rosids</taxon>
        <taxon>malvids</taxon>
        <taxon>Malvales</taxon>
        <taxon>Malvaceae</taxon>
        <taxon>Malvoideae</taxon>
        <taxon>Gossypium</taxon>
    </lineage>
</organism>
<dbReference type="PANTHER" id="PTHR36387">
    <property type="entry name" value="UDP-N-ACETYLMURAMOYL-L-ALANYL-D-GLUTAMATE-2, 6-DIAMINOPIMELATE LIGASE"/>
    <property type="match status" value="1"/>
</dbReference>
<feature type="region of interest" description="Disordered" evidence="1">
    <location>
        <begin position="1"/>
        <end position="30"/>
    </location>
</feature>
<accession>A0A5B6UN00</accession>
<evidence type="ECO:0000256" key="1">
    <source>
        <dbReference type="SAM" id="MobiDB-lite"/>
    </source>
</evidence>
<proteinExistence type="predicted"/>
<dbReference type="AlphaFoldDB" id="A0A5B6UN00"/>
<evidence type="ECO:0000313" key="2">
    <source>
        <dbReference type="EMBL" id="KAA3457482.1"/>
    </source>
</evidence>
<feature type="compositionally biased region" description="Acidic residues" evidence="1">
    <location>
        <begin position="1"/>
        <end position="14"/>
    </location>
</feature>
<dbReference type="EMBL" id="SMMG02000011">
    <property type="protein sequence ID" value="KAA3457482.1"/>
    <property type="molecule type" value="Genomic_DNA"/>
</dbReference>
<dbReference type="PANTHER" id="PTHR36387:SF2">
    <property type="entry name" value="UDP-N-ACETYLMURAMOYL-L-ALANYL-D-GLUTAMATE-2, 6-DIAMINOPIMELATE LIGASE"/>
    <property type="match status" value="1"/>
</dbReference>
<evidence type="ECO:0000313" key="3">
    <source>
        <dbReference type="Proteomes" id="UP000325315"/>
    </source>
</evidence>